<dbReference type="PRINTS" id="PR00035">
    <property type="entry name" value="HTHGNTR"/>
</dbReference>
<name>A0A5S5D5W4_9SPHI</name>
<dbReference type="InterPro" id="IPR036388">
    <property type="entry name" value="WH-like_DNA-bd_sf"/>
</dbReference>
<organism evidence="5 6">
    <name type="scientific">Sphingobacterium allocomposti</name>
    <dbReference type="NCBI Taxonomy" id="415956"/>
    <lineage>
        <taxon>Bacteria</taxon>
        <taxon>Pseudomonadati</taxon>
        <taxon>Bacteroidota</taxon>
        <taxon>Sphingobacteriia</taxon>
        <taxon>Sphingobacteriales</taxon>
        <taxon>Sphingobacteriaceae</taxon>
        <taxon>Sphingobacterium</taxon>
    </lineage>
</organism>
<keyword evidence="6" id="KW-1185">Reference proteome</keyword>
<dbReference type="SMART" id="SM00895">
    <property type="entry name" value="FCD"/>
    <property type="match status" value="1"/>
</dbReference>
<evidence type="ECO:0000313" key="6">
    <source>
        <dbReference type="Proteomes" id="UP000325105"/>
    </source>
</evidence>
<protein>
    <submittedName>
        <fullName evidence="5">DNA-binding FadR family transcriptional regulator</fullName>
    </submittedName>
</protein>
<feature type="domain" description="HTH gntR-type" evidence="4">
    <location>
        <begin position="1"/>
        <end position="69"/>
    </location>
</feature>
<dbReference type="GO" id="GO:0003700">
    <property type="term" value="F:DNA-binding transcription factor activity"/>
    <property type="evidence" value="ECO:0007669"/>
    <property type="project" value="InterPro"/>
</dbReference>
<dbReference type="PANTHER" id="PTHR43537:SF5">
    <property type="entry name" value="UXU OPERON TRANSCRIPTIONAL REGULATOR"/>
    <property type="match status" value="1"/>
</dbReference>
<dbReference type="InterPro" id="IPR036390">
    <property type="entry name" value="WH_DNA-bd_sf"/>
</dbReference>
<evidence type="ECO:0000256" key="2">
    <source>
        <dbReference type="ARBA" id="ARBA00023125"/>
    </source>
</evidence>
<dbReference type="Pfam" id="PF00392">
    <property type="entry name" value="GntR"/>
    <property type="match status" value="1"/>
</dbReference>
<dbReference type="SUPFAM" id="SSF46785">
    <property type="entry name" value="Winged helix' DNA-binding domain"/>
    <property type="match status" value="1"/>
</dbReference>
<dbReference type="InterPro" id="IPR008920">
    <property type="entry name" value="TF_FadR/GntR_C"/>
</dbReference>
<keyword evidence="1" id="KW-0805">Transcription regulation</keyword>
<evidence type="ECO:0000256" key="1">
    <source>
        <dbReference type="ARBA" id="ARBA00023015"/>
    </source>
</evidence>
<dbReference type="SUPFAM" id="SSF48008">
    <property type="entry name" value="GntR ligand-binding domain-like"/>
    <property type="match status" value="1"/>
</dbReference>
<comment type="caution">
    <text evidence="5">The sequence shown here is derived from an EMBL/GenBank/DDBJ whole genome shotgun (WGS) entry which is preliminary data.</text>
</comment>
<dbReference type="AlphaFoldDB" id="A0A5S5D5W4"/>
<dbReference type="InterPro" id="IPR011711">
    <property type="entry name" value="GntR_C"/>
</dbReference>
<dbReference type="EMBL" id="VNHX01000022">
    <property type="protein sequence ID" value="TYP91035.1"/>
    <property type="molecule type" value="Genomic_DNA"/>
</dbReference>
<dbReference type="PANTHER" id="PTHR43537">
    <property type="entry name" value="TRANSCRIPTIONAL REGULATOR, GNTR FAMILY"/>
    <property type="match status" value="1"/>
</dbReference>
<dbReference type="SMART" id="SM00345">
    <property type="entry name" value="HTH_GNTR"/>
    <property type="match status" value="1"/>
</dbReference>
<accession>A0A5S5D5W4</accession>
<sequence length="211" mass="23692">MSLAEEVAELIRGKIRSSEYVIQSKLPTEPELMKAFGVGRSSVREAIRILVNCGYLRVQQGVGTFVISVDGNEPLDRAFERGQFSDLLEVRLLLETRIAEKAALNRRSVDLRKMRDALSLRKKYVEEDNLKACIEADIAFHHAVAEGCGNSILVELYGASSKYVYEAFCQMYTSTKVFAETQDAHEQLYLAIEKQNVGQTRKVLNAIIEAV</sequence>
<dbReference type="CDD" id="cd07377">
    <property type="entry name" value="WHTH_GntR"/>
    <property type="match status" value="1"/>
</dbReference>
<dbReference type="PROSITE" id="PS50949">
    <property type="entry name" value="HTH_GNTR"/>
    <property type="match status" value="1"/>
</dbReference>
<evidence type="ECO:0000313" key="5">
    <source>
        <dbReference type="EMBL" id="TYP91035.1"/>
    </source>
</evidence>
<dbReference type="InterPro" id="IPR000524">
    <property type="entry name" value="Tscrpt_reg_HTH_GntR"/>
</dbReference>
<evidence type="ECO:0000256" key="3">
    <source>
        <dbReference type="ARBA" id="ARBA00023163"/>
    </source>
</evidence>
<reference evidence="5 6" key="1">
    <citation type="submission" date="2019-07" db="EMBL/GenBank/DDBJ databases">
        <title>Genomic Encyclopedia of Archaeal and Bacterial Type Strains, Phase II (KMG-II): from individual species to whole genera.</title>
        <authorList>
            <person name="Goeker M."/>
        </authorList>
    </citation>
    <scope>NUCLEOTIDE SEQUENCE [LARGE SCALE GENOMIC DNA]</scope>
    <source>
        <strain evidence="5 6">DSM 18850</strain>
    </source>
</reference>
<dbReference type="Pfam" id="PF07729">
    <property type="entry name" value="FCD"/>
    <property type="match status" value="1"/>
</dbReference>
<keyword evidence="2 5" id="KW-0238">DNA-binding</keyword>
<dbReference type="Gene3D" id="1.10.10.10">
    <property type="entry name" value="Winged helix-like DNA-binding domain superfamily/Winged helix DNA-binding domain"/>
    <property type="match status" value="1"/>
</dbReference>
<proteinExistence type="predicted"/>
<dbReference type="Proteomes" id="UP000325105">
    <property type="component" value="Unassembled WGS sequence"/>
</dbReference>
<dbReference type="GO" id="GO:0003677">
    <property type="term" value="F:DNA binding"/>
    <property type="evidence" value="ECO:0007669"/>
    <property type="project" value="UniProtKB-KW"/>
</dbReference>
<gene>
    <name evidence="5" type="ORF">BC792_1222</name>
</gene>
<dbReference type="Gene3D" id="1.20.120.530">
    <property type="entry name" value="GntR ligand-binding domain-like"/>
    <property type="match status" value="1"/>
</dbReference>
<keyword evidence="3" id="KW-0804">Transcription</keyword>
<evidence type="ECO:0000259" key="4">
    <source>
        <dbReference type="PROSITE" id="PS50949"/>
    </source>
</evidence>